<proteinExistence type="predicted"/>
<dbReference type="PROSITE" id="PS51257">
    <property type="entry name" value="PROKAR_LIPOPROTEIN"/>
    <property type="match status" value="1"/>
</dbReference>
<evidence type="ECO:0000313" key="3">
    <source>
        <dbReference type="Proteomes" id="UP000572051"/>
    </source>
</evidence>
<dbReference type="AlphaFoldDB" id="A0A7Z0ENV5"/>
<protein>
    <recommendedName>
        <fullName evidence="4">Lipoprotein</fullName>
    </recommendedName>
</protein>
<gene>
    <name evidence="2" type="ORF">HNR10_003439</name>
</gene>
<dbReference type="EMBL" id="JACCFS010000001">
    <property type="protein sequence ID" value="NYJ35558.1"/>
    <property type="molecule type" value="Genomic_DNA"/>
</dbReference>
<name>A0A7Z0ENV5_9ACTN</name>
<feature type="chain" id="PRO_5031425595" description="Lipoprotein" evidence="1">
    <location>
        <begin position="24"/>
        <end position="173"/>
    </location>
</feature>
<evidence type="ECO:0000313" key="2">
    <source>
        <dbReference type="EMBL" id="NYJ35558.1"/>
    </source>
</evidence>
<feature type="signal peptide" evidence="1">
    <location>
        <begin position="1"/>
        <end position="23"/>
    </location>
</feature>
<reference evidence="2 3" key="1">
    <citation type="submission" date="2020-07" db="EMBL/GenBank/DDBJ databases">
        <title>Sequencing the genomes of 1000 actinobacteria strains.</title>
        <authorList>
            <person name="Klenk H.-P."/>
        </authorList>
    </citation>
    <scope>NUCLEOTIDE SEQUENCE [LARGE SCALE GENOMIC DNA]</scope>
    <source>
        <strain evidence="2 3">DSM 44442</strain>
    </source>
</reference>
<accession>A0A7Z0ENV5</accession>
<sequence>MSHRERRMSALLTAAATACLVLAACTSEEGGEPTEAPEAPESASPEVIPRTWVEREVRVRTLDRMMAEGDPQEVMDNTGDLGDRLLETRIVQEGEAGYQVELDKDEWDPDAVTFTTHLDAALAEAMSSNEVTWCEETVPGDEFVRSYLDEHWEAFDTEEEYVESIEGYVGCQS</sequence>
<organism evidence="2 3">
    <name type="scientific">Nocardiopsis aegyptia</name>
    <dbReference type="NCBI Taxonomy" id="220378"/>
    <lineage>
        <taxon>Bacteria</taxon>
        <taxon>Bacillati</taxon>
        <taxon>Actinomycetota</taxon>
        <taxon>Actinomycetes</taxon>
        <taxon>Streptosporangiales</taxon>
        <taxon>Nocardiopsidaceae</taxon>
        <taxon>Nocardiopsis</taxon>
    </lineage>
</organism>
<keyword evidence="1" id="KW-0732">Signal</keyword>
<evidence type="ECO:0000256" key="1">
    <source>
        <dbReference type="SAM" id="SignalP"/>
    </source>
</evidence>
<dbReference type="RefSeq" id="WP_246406273.1">
    <property type="nucleotide sequence ID" value="NZ_JACCFS010000001.1"/>
</dbReference>
<evidence type="ECO:0008006" key="4">
    <source>
        <dbReference type="Google" id="ProtNLM"/>
    </source>
</evidence>
<keyword evidence="3" id="KW-1185">Reference proteome</keyword>
<dbReference type="Proteomes" id="UP000572051">
    <property type="component" value="Unassembled WGS sequence"/>
</dbReference>
<comment type="caution">
    <text evidence="2">The sequence shown here is derived from an EMBL/GenBank/DDBJ whole genome shotgun (WGS) entry which is preliminary data.</text>
</comment>